<evidence type="ECO:0000313" key="5">
    <source>
        <dbReference type="Proteomes" id="UP000826656"/>
    </source>
</evidence>
<dbReference type="Proteomes" id="UP000826656">
    <property type="component" value="Unassembled WGS sequence"/>
</dbReference>
<dbReference type="InterPro" id="IPR045279">
    <property type="entry name" value="ARR-like"/>
</dbReference>
<organism evidence="4 5">
    <name type="scientific">Solanum tuberosum</name>
    <name type="common">Potato</name>
    <dbReference type="NCBI Taxonomy" id="4113"/>
    <lineage>
        <taxon>Eukaryota</taxon>
        <taxon>Viridiplantae</taxon>
        <taxon>Streptophyta</taxon>
        <taxon>Embryophyta</taxon>
        <taxon>Tracheophyta</taxon>
        <taxon>Spermatophyta</taxon>
        <taxon>Magnoliopsida</taxon>
        <taxon>eudicotyledons</taxon>
        <taxon>Gunneridae</taxon>
        <taxon>Pentapetalae</taxon>
        <taxon>asterids</taxon>
        <taxon>lamiids</taxon>
        <taxon>Solanales</taxon>
        <taxon>Solanaceae</taxon>
        <taxon>Solanoideae</taxon>
        <taxon>Solaneae</taxon>
        <taxon>Solanum</taxon>
    </lineage>
</organism>
<dbReference type="PANTHER" id="PTHR43874">
    <property type="entry name" value="TWO-COMPONENT RESPONSE REGULATOR"/>
    <property type="match status" value="1"/>
</dbReference>
<dbReference type="EMBL" id="JAIVGD010000019">
    <property type="protein sequence ID" value="KAH0749635.1"/>
    <property type="molecule type" value="Genomic_DNA"/>
</dbReference>
<keyword evidence="2" id="KW-0805">Transcription regulation</keyword>
<name>A0ABQ7UMB4_SOLTU</name>
<keyword evidence="3" id="KW-0804">Transcription</keyword>
<evidence type="ECO:0000256" key="3">
    <source>
        <dbReference type="ARBA" id="ARBA00023163"/>
    </source>
</evidence>
<protein>
    <recommendedName>
        <fullName evidence="6">Response regulatory domain-containing protein</fullName>
    </recommendedName>
</protein>
<evidence type="ECO:0000256" key="2">
    <source>
        <dbReference type="ARBA" id="ARBA00023015"/>
    </source>
</evidence>
<dbReference type="PANTHER" id="PTHR43874:SF192">
    <property type="entry name" value="TWO-COMPONENT RESPONSE REGULATOR-LIKE APRR1"/>
    <property type="match status" value="1"/>
</dbReference>
<accession>A0ABQ7UMB4</accession>
<evidence type="ECO:0000313" key="4">
    <source>
        <dbReference type="EMBL" id="KAH0749635.1"/>
    </source>
</evidence>
<evidence type="ECO:0000256" key="1">
    <source>
        <dbReference type="ARBA" id="ARBA00023012"/>
    </source>
</evidence>
<keyword evidence="5" id="KW-1185">Reference proteome</keyword>
<dbReference type="SUPFAM" id="SSF52172">
    <property type="entry name" value="CheY-like"/>
    <property type="match status" value="1"/>
</dbReference>
<dbReference type="Gene3D" id="6.10.250.690">
    <property type="match status" value="1"/>
</dbReference>
<comment type="caution">
    <text evidence="4">The sequence shown here is derived from an EMBL/GenBank/DDBJ whole genome shotgun (WGS) entry which is preliminary data.</text>
</comment>
<evidence type="ECO:0008006" key="6">
    <source>
        <dbReference type="Google" id="ProtNLM"/>
    </source>
</evidence>
<proteinExistence type="predicted"/>
<keyword evidence="1" id="KW-0902">Two-component regulatory system</keyword>
<gene>
    <name evidence="4" type="ORF">KY290_028867</name>
</gene>
<sequence>MDTGESIIVSENGCNRDQVMTNDLMDLSSVRVLLCDTDVESCQEVLALLKKCCYQVTPVYSAADALDALNSHGHLMLDEDEIRLVLKGLMLGATDYLVKPLSSNELMKLWTHMKRKGSSQLVY</sequence>
<dbReference type="InterPro" id="IPR011006">
    <property type="entry name" value="CheY-like_superfamily"/>
</dbReference>
<reference evidence="4 5" key="1">
    <citation type="journal article" date="2021" name="bioRxiv">
        <title>Chromosome-scale and haplotype-resolved genome assembly of a tetraploid potato cultivar.</title>
        <authorList>
            <person name="Sun H."/>
            <person name="Jiao W.-B."/>
            <person name="Krause K."/>
            <person name="Campoy J.A."/>
            <person name="Goel M."/>
            <person name="Folz-Donahue K."/>
            <person name="Kukat C."/>
            <person name="Huettel B."/>
            <person name="Schneeberger K."/>
        </authorList>
    </citation>
    <scope>NUCLEOTIDE SEQUENCE [LARGE SCALE GENOMIC DNA]</scope>
    <source>
        <strain evidence="4">SolTubOtavaFocal</strain>
        <tissue evidence="4">Leaves</tissue>
    </source>
</reference>